<feature type="region of interest" description="Disordered" evidence="1">
    <location>
        <begin position="340"/>
        <end position="360"/>
    </location>
</feature>
<reference evidence="3" key="1">
    <citation type="submission" date="2021-02" db="EMBL/GenBank/DDBJ databases">
        <authorList>
            <person name="Dougan E. K."/>
            <person name="Rhodes N."/>
            <person name="Thang M."/>
            <person name="Chan C."/>
        </authorList>
    </citation>
    <scope>NUCLEOTIDE SEQUENCE</scope>
</reference>
<feature type="compositionally biased region" description="Basic and acidic residues" evidence="1">
    <location>
        <begin position="385"/>
        <end position="395"/>
    </location>
</feature>
<keyword evidence="2" id="KW-0472">Membrane</keyword>
<protein>
    <recommendedName>
        <fullName evidence="5">PAS domain-containing protein</fullName>
    </recommendedName>
</protein>
<feature type="compositionally biased region" description="Polar residues" evidence="1">
    <location>
        <begin position="375"/>
        <end position="384"/>
    </location>
</feature>
<dbReference type="EMBL" id="CAJNDS010000247">
    <property type="protein sequence ID" value="CAE7033885.1"/>
    <property type="molecule type" value="Genomic_DNA"/>
</dbReference>
<evidence type="ECO:0000256" key="2">
    <source>
        <dbReference type="SAM" id="Phobius"/>
    </source>
</evidence>
<feature type="transmembrane region" description="Helical" evidence="2">
    <location>
        <begin position="40"/>
        <end position="56"/>
    </location>
</feature>
<name>A0A812IFY1_9DINO</name>
<feature type="region of interest" description="Disordered" evidence="1">
    <location>
        <begin position="375"/>
        <end position="395"/>
    </location>
</feature>
<feature type="transmembrane region" description="Helical" evidence="2">
    <location>
        <begin position="12"/>
        <end position="28"/>
    </location>
</feature>
<evidence type="ECO:0000313" key="3">
    <source>
        <dbReference type="EMBL" id="CAE7033885.1"/>
    </source>
</evidence>
<evidence type="ECO:0000313" key="4">
    <source>
        <dbReference type="Proteomes" id="UP000604046"/>
    </source>
</evidence>
<feature type="region of interest" description="Disordered" evidence="1">
    <location>
        <begin position="437"/>
        <end position="468"/>
    </location>
</feature>
<feature type="transmembrane region" description="Helical" evidence="2">
    <location>
        <begin position="115"/>
        <end position="134"/>
    </location>
</feature>
<dbReference type="OrthoDB" id="10533222at2759"/>
<keyword evidence="2" id="KW-1133">Transmembrane helix</keyword>
<proteinExistence type="predicted"/>
<sequence>MNEHVAAQQANQVLWLAATAMSVFLRLNEHCRRFSCDVEMFAVAIFAILGFCIPHADLYEHSFDVHEIMAATFEPVALALSASALPLRCSRFLLVVFSYSASFLIRYILTKNAAYLADAALIFVIPLFACLCLMQRDRLLLEGVAAEKQLEECMAKMVAQEEEATTQQVAAAAMRSLLRQHTDVVVTLTDRLTIAQSSHSLDAFFGQEMRGRPLLSVIPSYEHQQIVDAIQEVVSHRRPAAATATLPLGPARLVIECAGREKPLHFFVAITLQDRSSREAVLDAAVEEDNKKFTQASTDPKEPYLWCLEGHGHSLMAMMPAAAKAQGAMFTDPLVNSKCPSSGSCNSPRSSQQSRKDKDTWKHADELLSISLTNTDPLSSSLQSAEKKHEKREDKEIQVSMETVSLGITQSVQTEFTWDQDGMTCYHCLMSRPPRPAIAEGRGSSWTKPSSGGSRRVRRNSSRVSLRNADDACPGCDCHMRGPGHCVDL</sequence>
<evidence type="ECO:0000256" key="1">
    <source>
        <dbReference type="SAM" id="MobiDB-lite"/>
    </source>
</evidence>
<keyword evidence="2" id="KW-0812">Transmembrane</keyword>
<feature type="transmembrane region" description="Helical" evidence="2">
    <location>
        <begin position="92"/>
        <end position="109"/>
    </location>
</feature>
<dbReference type="AlphaFoldDB" id="A0A812IFY1"/>
<gene>
    <name evidence="3" type="ORF">SNAT2548_LOCUS4080</name>
</gene>
<keyword evidence="4" id="KW-1185">Reference proteome</keyword>
<evidence type="ECO:0008006" key="5">
    <source>
        <dbReference type="Google" id="ProtNLM"/>
    </source>
</evidence>
<organism evidence="3 4">
    <name type="scientific">Symbiodinium natans</name>
    <dbReference type="NCBI Taxonomy" id="878477"/>
    <lineage>
        <taxon>Eukaryota</taxon>
        <taxon>Sar</taxon>
        <taxon>Alveolata</taxon>
        <taxon>Dinophyceae</taxon>
        <taxon>Suessiales</taxon>
        <taxon>Symbiodiniaceae</taxon>
        <taxon>Symbiodinium</taxon>
    </lineage>
</organism>
<feature type="compositionally biased region" description="Low complexity" evidence="1">
    <location>
        <begin position="340"/>
        <end position="353"/>
    </location>
</feature>
<dbReference type="Proteomes" id="UP000604046">
    <property type="component" value="Unassembled WGS sequence"/>
</dbReference>
<comment type="caution">
    <text evidence="3">The sequence shown here is derived from an EMBL/GenBank/DDBJ whole genome shotgun (WGS) entry which is preliminary data.</text>
</comment>
<accession>A0A812IFY1</accession>